<dbReference type="InterPro" id="IPR038955">
    <property type="entry name" value="PriA/CPL1_fungi"/>
</dbReference>
<dbReference type="Pfam" id="PF21671">
    <property type="entry name" value="CPL1-like"/>
    <property type="match status" value="1"/>
</dbReference>
<name>A0A165DQ96_EXIGL</name>
<keyword evidence="1" id="KW-0732">Signal</keyword>
<dbReference type="InParanoid" id="A0A165DQ96"/>
<evidence type="ECO:0000313" key="3">
    <source>
        <dbReference type="EMBL" id="KZV85107.1"/>
    </source>
</evidence>
<dbReference type="Proteomes" id="UP000077266">
    <property type="component" value="Unassembled WGS sequence"/>
</dbReference>
<organism evidence="3 4">
    <name type="scientific">Exidia glandulosa HHB12029</name>
    <dbReference type="NCBI Taxonomy" id="1314781"/>
    <lineage>
        <taxon>Eukaryota</taxon>
        <taxon>Fungi</taxon>
        <taxon>Dikarya</taxon>
        <taxon>Basidiomycota</taxon>
        <taxon>Agaricomycotina</taxon>
        <taxon>Agaricomycetes</taxon>
        <taxon>Auriculariales</taxon>
        <taxon>Exidiaceae</taxon>
        <taxon>Exidia</taxon>
    </lineage>
</organism>
<proteinExistence type="predicted"/>
<dbReference type="EMBL" id="KV426199">
    <property type="protein sequence ID" value="KZV85107.1"/>
    <property type="molecule type" value="Genomic_DNA"/>
</dbReference>
<accession>A0A165DQ96</accession>
<evidence type="ECO:0000313" key="4">
    <source>
        <dbReference type="Proteomes" id="UP000077266"/>
    </source>
</evidence>
<evidence type="ECO:0000259" key="2">
    <source>
        <dbReference type="Pfam" id="PF21671"/>
    </source>
</evidence>
<feature type="domain" description="Protein CPL1-like" evidence="2">
    <location>
        <begin position="230"/>
        <end position="276"/>
    </location>
</feature>
<dbReference type="OrthoDB" id="3220536at2759"/>
<dbReference type="InterPro" id="IPR048661">
    <property type="entry name" value="CPL1-like"/>
</dbReference>
<dbReference type="STRING" id="1314781.A0A165DQ96"/>
<dbReference type="PANTHER" id="PTHR35192">
    <property type="entry name" value="PROTEIN, PUTATIVE-RELATED"/>
    <property type="match status" value="1"/>
</dbReference>
<dbReference type="PANTHER" id="PTHR35192:SF2">
    <property type="entry name" value="APPLE DOMAIN-CONTAINING PROTEIN"/>
    <property type="match status" value="1"/>
</dbReference>
<evidence type="ECO:0000256" key="1">
    <source>
        <dbReference type="SAM" id="SignalP"/>
    </source>
</evidence>
<dbReference type="AlphaFoldDB" id="A0A165DQ96"/>
<protein>
    <recommendedName>
        <fullName evidence="2">Protein CPL1-like domain-containing protein</fullName>
    </recommendedName>
</protein>
<sequence length="306" mass="33857">MRVSFAVSVLAAALVATAVPSVRGSAVPSSTSQCQRNEFYYMECCLPQGGPQRPPSPPYVCCPSNWYWSSKYDCCMPRTLPRQDREPECPRGWKWNDDDCACRKQRDACSKDDFWWEQTTCCLPHGGPSHPPTPPSNANCPSTWYWHSSHKCCVPRHPDAPCPPTCPPGSQWHQPSWSCQPGQPPQPSHRPRAKKARTVQQDRLVTGAFCPPTYTACPVLLNGTLTDELECVHTSSELRSCGGCLSASGSTARGLDCTTIPHVVKGGATCHDGVCVGKQGRVVARRHLSDRPRCSVRMRERVHSRR</sequence>
<keyword evidence="4" id="KW-1185">Reference proteome</keyword>
<feature type="signal peptide" evidence="1">
    <location>
        <begin position="1"/>
        <end position="24"/>
    </location>
</feature>
<reference evidence="3 4" key="1">
    <citation type="journal article" date="2016" name="Mol. Biol. Evol.">
        <title>Comparative Genomics of Early-Diverging Mushroom-Forming Fungi Provides Insights into the Origins of Lignocellulose Decay Capabilities.</title>
        <authorList>
            <person name="Nagy L.G."/>
            <person name="Riley R."/>
            <person name="Tritt A."/>
            <person name="Adam C."/>
            <person name="Daum C."/>
            <person name="Floudas D."/>
            <person name="Sun H."/>
            <person name="Yadav J.S."/>
            <person name="Pangilinan J."/>
            <person name="Larsson K.H."/>
            <person name="Matsuura K."/>
            <person name="Barry K."/>
            <person name="Labutti K."/>
            <person name="Kuo R."/>
            <person name="Ohm R.A."/>
            <person name="Bhattacharya S.S."/>
            <person name="Shirouzu T."/>
            <person name="Yoshinaga Y."/>
            <person name="Martin F.M."/>
            <person name="Grigoriev I.V."/>
            <person name="Hibbett D.S."/>
        </authorList>
    </citation>
    <scope>NUCLEOTIDE SEQUENCE [LARGE SCALE GENOMIC DNA]</scope>
    <source>
        <strain evidence="3 4">HHB12029</strain>
    </source>
</reference>
<feature type="chain" id="PRO_5007856727" description="Protein CPL1-like domain-containing protein" evidence="1">
    <location>
        <begin position="25"/>
        <end position="306"/>
    </location>
</feature>
<gene>
    <name evidence="3" type="ORF">EXIGLDRAFT_623437</name>
</gene>